<dbReference type="SUPFAM" id="SSF82657">
    <property type="entry name" value="BolA-like"/>
    <property type="match status" value="1"/>
</dbReference>
<dbReference type="PANTHER" id="PTHR46230:SF3">
    <property type="entry name" value="SUFE-LIKE PROTEIN 1, CHLOROPLASTIC_MITOCHONDRIAL"/>
    <property type="match status" value="1"/>
</dbReference>
<dbReference type="Proteomes" id="UP000824469">
    <property type="component" value="Unassembled WGS sequence"/>
</dbReference>
<comment type="caution">
    <text evidence="2">The sequence shown here is derived from an EMBL/GenBank/DDBJ whole genome shotgun (WGS) entry which is preliminary data.</text>
</comment>
<reference evidence="2 3" key="1">
    <citation type="journal article" date="2021" name="Nat. Plants">
        <title>The Taxus genome provides insights into paclitaxel biosynthesis.</title>
        <authorList>
            <person name="Xiong X."/>
            <person name="Gou J."/>
            <person name="Liao Q."/>
            <person name="Li Y."/>
            <person name="Zhou Q."/>
            <person name="Bi G."/>
            <person name="Li C."/>
            <person name="Du R."/>
            <person name="Wang X."/>
            <person name="Sun T."/>
            <person name="Guo L."/>
            <person name="Liang H."/>
            <person name="Lu P."/>
            <person name="Wu Y."/>
            <person name="Zhang Z."/>
            <person name="Ro D.K."/>
            <person name="Shang Y."/>
            <person name="Huang S."/>
            <person name="Yan J."/>
        </authorList>
    </citation>
    <scope>NUCLEOTIDE SEQUENCE [LARGE SCALE GENOMIC DNA]</scope>
    <source>
        <strain evidence="2">Ta-2019</strain>
    </source>
</reference>
<dbReference type="PANTHER" id="PTHR46230">
    <property type="match status" value="1"/>
</dbReference>
<evidence type="ECO:0000313" key="2">
    <source>
        <dbReference type="EMBL" id="KAH9287840.1"/>
    </source>
</evidence>
<dbReference type="AlphaFoldDB" id="A0AA38BN33"/>
<accession>A0AA38BN33</accession>
<dbReference type="InterPro" id="IPR002634">
    <property type="entry name" value="BolA"/>
</dbReference>
<proteinExistence type="inferred from homology"/>
<dbReference type="EMBL" id="JAHRHJ020003813">
    <property type="protein sequence ID" value="KAH9287840.1"/>
    <property type="molecule type" value="Genomic_DNA"/>
</dbReference>
<dbReference type="Pfam" id="PF01722">
    <property type="entry name" value="BolA"/>
    <property type="match status" value="1"/>
</dbReference>
<name>A0AA38BN33_TAXCH</name>
<dbReference type="InterPro" id="IPR036065">
    <property type="entry name" value="BolA-like_sf"/>
</dbReference>
<dbReference type="Gene3D" id="3.30.300.90">
    <property type="entry name" value="BolA-like"/>
    <property type="match status" value="1"/>
</dbReference>
<dbReference type="GO" id="GO:0016226">
    <property type="term" value="P:iron-sulfur cluster assembly"/>
    <property type="evidence" value="ECO:0007669"/>
    <property type="project" value="TreeGrafter"/>
</dbReference>
<sequence>MGVGVEKIANFAVHHSINGSIMSTFGKEMKALHLIPSARLRSLTPSHNNGFLNMLKLMQMKELHLYMEEESVRNSKDFHPNDLDVNGVHVVEEAEKEPSFVGVEGKDNDFDGTTVNSRVDIIRQKLETKLEPMVLELEDISHQHAGHALMQDQTKETHFNVKIISAKFEGVS</sequence>
<organism evidence="2 3">
    <name type="scientific">Taxus chinensis</name>
    <name type="common">Chinese yew</name>
    <name type="synonym">Taxus wallichiana var. chinensis</name>
    <dbReference type="NCBI Taxonomy" id="29808"/>
    <lineage>
        <taxon>Eukaryota</taxon>
        <taxon>Viridiplantae</taxon>
        <taxon>Streptophyta</taxon>
        <taxon>Embryophyta</taxon>
        <taxon>Tracheophyta</taxon>
        <taxon>Spermatophyta</taxon>
        <taxon>Pinopsida</taxon>
        <taxon>Pinidae</taxon>
        <taxon>Conifers II</taxon>
        <taxon>Cupressales</taxon>
        <taxon>Taxaceae</taxon>
        <taxon>Taxus</taxon>
    </lineage>
</organism>
<evidence type="ECO:0000313" key="3">
    <source>
        <dbReference type="Proteomes" id="UP000824469"/>
    </source>
</evidence>
<comment type="similarity">
    <text evidence="1">Belongs to the BolA/IbaG family.</text>
</comment>
<evidence type="ECO:0000256" key="1">
    <source>
        <dbReference type="RuleBase" id="RU003860"/>
    </source>
</evidence>
<keyword evidence="3" id="KW-1185">Reference proteome</keyword>
<gene>
    <name evidence="2" type="ORF">KI387_031957</name>
</gene>
<protein>
    <submittedName>
        <fullName evidence="2">Uncharacterized protein</fullName>
    </submittedName>
</protein>